<dbReference type="Pfam" id="PF13376">
    <property type="entry name" value="OmdA"/>
    <property type="match status" value="1"/>
</dbReference>
<name>A0A8J3YZT8_9ACTN</name>
<dbReference type="EMBL" id="BOPG01000013">
    <property type="protein sequence ID" value="GIJ55039.1"/>
    <property type="molecule type" value="Genomic_DNA"/>
</dbReference>
<organism evidence="1 2">
    <name type="scientific">Virgisporangium aurantiacum</name>
    <dbReference type="NCBI Taxonomy" id="175570"/>
    <lineage>
        <taxon>Bacteria</taxon>
        <taxon>Bacillati</taxon>
        <taxon>Actinomycetota</taxon>
        <taxon>Actinomycetes</taxon>
        <taxon>Micromonosporales</taxon>
        <taxon>Micromonosporaceae</taxon>
        <taxon>Virgisporangium</taxon>
    </lineage>
</organism>
<reference evidence="1" key="1">
    <citation type="submission" date="2021-01" db="EMBL/GenBank/DDBJ databases">
        <title>Whole genome shotgun sequence of Virgisporangium aurantiacum NBRC 16421.</title>
        <authorList>
            <person name="Komaki H."/>
            <person name="Tamura T."/>
        </authorList>
    </citation>
    <scope>NUCLEOTIDE SEQUENCE</scope>
    <source>
        <strain evidence="1">NBRC 16421</strain>
    </source>
</reference>
<evidence type="ECO:0000313" key="2">
    <source>
        <dbReference type="Proteomes" id="UP000612585"/>
    </source>
</evidence>
<evidence type="ECO:0000313" key="1">
    <source>
        <dbReference type="EMBL" id="GIJ55039.1"/>
    </source>
</evidence>
<accession>A0A8J3YZT8</accession>
<dbReference type="RefSeq" id="WP_203991248.1">
    <property type="nucleotide sequence ID" value="NZ_BOPG01000013.1"/>
</dbReference>
<keyword evidence="2" id="KW-1185">Reference proteome</keyword>
<proteinExistence type="predicted"/>
<dbReference type="AlphaFoldDB" id="A0A8J3YZT8"/>
<protein>
    <recommendedName>
        <fullName evidence="3">OmdA domain containing protein</fullName>
    </recommendedName>
</protein>
<dbReference type="Proteomes" id="UP000612585">
    <property type="component" value="Unassembled WGS sequence"/>
</dbReference>
<sequence length="179" mass="19681">MMTFADTDEFDTWLGENAGQQKEVWVVVARKGTPGLTATEAGDVAICHGWIDSHRRRLDGKRFLQRYSPRRPRSPWSQVNVERVGVLDAAGRMRPGGHAEVAAAQADGRWAAAYAPQRSAPVPDDLLAELEHDRRARAAFDGLGRSERYAVFLPLLKARTPAARAVARRRAVALLANGS</sequence>
<comment type="caution">
    <text evidence="1">The sequence shown here is derived from an EMBL/GenBank/DDBJ whole genome shotgun (WGS) entry which is preliminary data.</text>
</comment>
<gene>
    <name evidence="1" type="ORF">Vau01_025550</name>
</gene>
<evidence type="ECO:0008006" key="3">
    <source>
        <dbReference type="Google" id="ProtNLM"/>
    </source>
</evidence>